<gene>
    <name evidence="3" type="ORF">HERILL_LOCUS5280</name>
</gene>
<dbReference type="SMART" id="SM00494">
    <property type="entry name" value="ChtBD2"/>
    <property type="match status" value="1"/>
</dbReference>
<evidence type="ECO:0000259" key="2">
    <source>
        <dbReference type="PROSITE" id="PS50940"/>
    </source>
</evidence>
<dbReference type="GO" id="GO:0008061">
    <property type="term" value="F:chitin binding"/>
    <property type="evidence" value="ECO:0007669"/>
    <property type="project" value="InterPro"/>
</dbReference>
<dbReference type="EMBL" id="LR899010">
    <property type="protein sequence ID" value="CAD7082227.1"/>
    <property type="molecule type" value="Genomic_DNA"/>
</dbReference>
<evidence type="ECO:0000313" key="3">
    <source>
        <dbReference type="EMBL" id="CAD7082227.1"/>
    </source>
</evidence>
<dbReference type="SUPFAM" id="SSF57625">
    <property type="entry name" value="Invertebrate chitin-binding proteins"/>
    <property type="match status" value="1"/>
</dbReference>
<protein>
    <recommendedName>
        <fullName evidence="2">Chitin-binding type-2 domain-containing protein</fullName>
    </recommendedName>
</protein>
<dbReference type="InterPro" id="IPR036508">
    <property type="entry name" value="Chitin-bd_dom_sf"/>
</dbReference>
<dbReference type="GO" id="GO:0005576">
    <property type="term" value="C:extracellular region"/>
    <property type="evidence" value="ECO:0007669"/>
    <property type="project" value="InterPro"/>
</dbReference>
<feature type="chain" id="PRO_5030974037" description="Chitin-binding type-2 domain-containing protein" evidence="1">
    <location>
        <begin position="20"/>
        <end position="238"/>
    </location>
</feature>
<dbReference type="InterPro" id="IPR002557">
    <property type="entry name" value="Chitin-bd_dom"/>
</dbReference>
<keyword evidence="4" id="KW-1185">Reference proteome</keyword>
<evidence type="ECO:0000313" key="4">
    <source>
        <dbReference type="Proteomes" id="UP000594454"/>
    </source>
</evidence>
<dbReference type="InParanoid" id="A0A7R8UKH9"/>
<name>A0A7R8UKH9_HERIL</name>
<dbReference type="Pfam" id="PF01607">
    <property type="entry name" value="CBM_14"/>
    <property type="match status" value="1"/>
</dbReference>
<feature type="signal peptide" evidence="1">
    <location>
        <begin position="1"/>
        <end position="19"/>
    </location>
</feature>
<organism evidence="3 4">
    <name type="scientific">Hermetia illucens</name>
    <name type="common">Black soldier fly</name>
    <dbReference type="NCBI Taxonomy" id="343691"/>
    <lineage>
        <taxon>Eukaryota</taxon>
        <taxon>Metazoa</taxon>
        <taxon>Ecdysozoa</taxon>
        <taxon>Arthropoda</taxon>
        <taxon>Hexapoda</taxon>
        <taxon>Insecta</taxon>
        <taxon>Pterygota</taxon>
        <taxon>Neoptera</taxon>
        <taxon>Endopterygota</taxon>
        <taxon>Diptera</taxon>
        <taxon>Brachycera</taxon>
        <taxon>Stratiomyomorpha</taxon>
        <taxon>Stratiomyidae</taxon>
        <taxon>Hermetiinae</taxon>
        <taxon>Hermetia</taxon>
    </lineage>
</organism>
<dbReference type="AlphaFoldDB" id="A0A7R8UKH9"/>
<dbReference type="PROSITE" id="PS50940">
    <property type="entry name" value="CHIT_BIND_II"/>
    <property type="match status" value="1"/>
</dbReference>
<feature type="domain" description="Chitin-binding type-2" evidence="2">
    <location>
        <begin position="175"/>
        <end position="237"/>
    </location>
</feature>
<dbReference type="Proteomes" id="UP000594454">
    <property type="component" value="Chromosome 2"/>
</dbReference>
<keyword evidence="1" id="KW-0732">Signal</keyword>
<reference evidence="3 4" key="1">
    <citation type="submission" date="2020-11" db="EMBL/GenBank/DDBJ databases">
        <authorList>
            <person name="Wallbank WR R."/>
            <person name="Pardo Diaz C."/>
            <person name="Kozak K."/>
            <person name="Martin S."/>
            <person name="Jiggins C."/>
            <person name="Moest M."/>
            <person name="Warren A I."/>
            <person name="Generalovic N T."/>
            <person name="Byers J.R.P. K."/>
            <person name="Montejo-Kovacevich G."/>
            <person name="Yen C E."/>
        </authorList>
    </citation>
    <scope>NUCLEOTIDE SEQUENCE [LARGE SCALE GENOMIC DNA]</scope>
</reference>
<evidence type="ECO:0000256" key="1">
    <source>
        <dbReference type="SAM" id="SignalP"/>
    </source>
</evidence>
<proteinExistence type="predicted"/>
<accession>A0A7R8UKH9</accession>
<dbReference type="OrthoDB" id="8179045at2759"/>
<sequence>MKSILVVFILFIAIGYSQSTECGDVGQVSNVYCVAKTMFKLSLKDKESLKCPDGTVCADVVEICSKAQPAVCKNTNVGFLGTCKECRDSSTVHKVCISETEYSICNNGFLLTALTYSCEKATPYCKLLTTNTGDVKGICSVSQTNVDCPGASTYYADSSTAGTGTNEIELNDESTPACTADGHFPITSDDTCVHFYRCEKNTSGGFRKVLLRCPTNILAFNPATQHCELSTNFVCSST</sequence>
<dbReference type="Gene3D" id="2.170.140.10">
    <property type="entry name" value="Chitin binding domain"/>
    <property type="match status" value="1"/>
</dbReference>